<evidence type="ECO:0000256" key="1">
    <source>
        <dbReference type="ARBA" id="ARBA00010617"/>
    </source>
</evidence>
<dbReference type="PANTHER" id="PTHR46696:SF6">
    <property type="entry name" value="P450, PUTATIVE (EUROFUNG)-RELATED"/>
    <property type="match status" value="1"/>
</dbReference>
<sequence>MTVDDRFTKDFRETRGEAPAGTRNEVVTGPVADWATDFSHLEPEWAADPYPIQDDLRRRCPIAHTDRFGGGWLPTRYEDVAAIAYDTERFSSRSIVMSNFRPPRDIAPVGGVPPISSDPPFHHDARKLLLPAFTKSAVARREAATRALCHELIDAFQGRDLVDAAREYAQHIPVRVIADMLGFPPEDGPQFREFIENSLEGVNRPPDERIERMDKVFDYLLAQIRDHVDNPRDDLTTYLVNAELYGRKLDPSHVAGTMALLLIAGIDTTWSAIGASLWHLAKTPEDRERLVAEPGLLPTAMEEFLRVYAPVTMARLVKDDMRWNGVDMKADDWILLSFPAANRDPAQFQRADEVVIDREVNRHVAFGLGIHRCVGSHLARMELRIALEVWLERIPEFTLADPAAVTWSAGQVRGPRTLPVRIGAA</sequence>
<evidence type="ECO:0000256" key="3">
    <source>
        <dbReference type="SAM" id="MobiDB-lite"/>
    </source>
</evidence>
<keyword evidence="2" id="KW-0349">Heme</keyword>
<dbReference type="PRINTS" id="PR00385">
    <property type="entry name" value="P450"/>
</dbReference>
<dbReference type="Pfam" id="PF00067">
    <property type="entry name" value="p450"/>
    <property type="match status" value="1"/>
</dbReference>
<proteinExistence type="inferred from homology"/>
<accession>A0ABQ4G148</accession>
<organism evidence="4 5">
    <name type="scientific">Microbispora corallina</name>
    <dbReference type="NCBI Taxonomy" id="83302"/>
    <lineage>
        <taxon>Bacteria</taxon>
        <taxon>Bacillati</taxon>
        <taxon>Actinomycetota</taxon>
        <taxon>Actinomycetes</taxon>
        <taxon>Streptosporangiales</taxon>
        <taxon>Streptosporangiaceae</taxon>
        <taxon>Microbispora</taxon>
    </lineage>
</organism>
<keyword evidence="2" id="KW-0408">Iron</keyword>
<dbReference type="SUPFAM" id="SSF48264">
    <property type="entry name" value="Cytochrome P450"/>
    <property type="match status" value="1"/>
</dbReference>
<dbReference type="Gene3D" id="1.10.630.10">
    <property type="entry name" value="Cytochrome P450"/>
    <property type="match status" value="1"/>
</dbReference>
<dbReference type="EMBL" id="BOOC01000015">
    <property type="protein sequence ID" value="GIH40777.1"/>
    <property type="molecule type" value="Genomic_DNA"/>
</dbReference>
<comment type="caution">
    <text evidence="4">The sequence shown here is derived from an EMBL/GenBank/DDBJ whole genome shotgun (WGS) entry which is preliminary data.</text>
</comment>
<dbReference type="InterPro" id="IPR036396">
    <property type="entry name" value="Cyt_P450_sf"/>
</dbReference>
<dbReference type="PANTHER" id="PTHR46696">
    <property type="entry name" value="P450, PUTATIVE (EUROFUNG)-RELATED"/>
    <property type="match status" value="1"/>
</dbReference>
<dbReference type="InterPro" id="IPR002397">
    <property type="entry name" value="Cyt_P450_B"/>
</dbReference>
<evidence type="ECO:0000313" key="4">
    <source>
        <dbReference type="EMBL" id="GIH40777.1"/>
    </source>
</evidence>
<gene>
    <name evidence="4" type="ORF">Mco01_37770</name>
</gene>
<dbReference type="Proteomes" id="UP000603904">
    <property type="component" value="Unassembled WGS sequence"/>
</dbReference>
<feature type="region of interest" description="Disordered" evidence="3">
    <location>
        <begin position="1"/>
        <end position="23"/>
    </location>
</feature>
<reference evidence="4 5" key="1">
    <citation type="submission" date="2021-01" db="EMBL/GenBank/DDBJ databases">
        <title>Whole genome shotgun sequence of Microbispora corallina NBRC 16416.</title>
        <authorList>
            <person name="Komaki H."/>
            <person name="Tamura T."/>
        </authorList>
    </citation>
    <scope>NUCLEOTIDE SEQUENCE [LARGE SCALE GENOMIC DNA]</scope>
    <source>
        <strain evidence="4 5">NBRC 16416</strain>
    </source>
</reference>
<evidence type="ECO:0000313" key="5">
    <source>
        <dbReference type="Proteomes" id="UP000603904"/>
    </source>
</evidence>
<dbReference type="PRINTS" id="PR00359">
    <property type="entry name" value="BP450"/>
</dbReference>
<protein>
    <submittedName>
        <fullName evidence="4">Cytochrome P450</fullName>
    </submittedName>
</protein>
<keyword evidence="5" id="KW-1185">Reference proteome</keyword>
<dbReference type="InterPro" id="IPR001128">
    <property type="entry name" value="Cyt_P450"/>
</dbReference>
<keyword evidence="2" id="KW-0479">Metal-binding</keyword>
<comment type="similarity">
    <text evidence="1 2">Belongs to the cytochrome P450 family.</text>
</comment>
<dbReference type="RefSeq" id="WP_204058158.1">
    <property type="nucleotide sequence ID" value="NZ_BAAAGP010000014.1"/>
</dbReference>
<dbReference type="InterPro" id="IPR017972">
    <property type="entry name" value="Cyt_P450_CS"/>
</dbReference>
<name>A0ABQ4G148_9ACTN</name>
<evidence type="ECO:0000256" key="2">
    <source>
        <dbReference type="RuleBase" id="RU000461"/>
    </source>
</evidence>
<feature type="compositionally biased region" description="Basic and acidic residues" evidence="3">
    <location>
        <begin position="1"/>
        <end position="16"/>
    </location>
</feature>
<keyword evidence="2" id="KW-0560">Oxidoreductase</keyword>
<keyword evidence="2" id="KW-0503">Monooxygenase</keyword>
<dbReference type="PROSITE" id="PS00086">
    <property type="entry name" value="CYTOCHROME_P450"/>
    <property type="match status" value="1"/>
</dbReference>